<dbReference type="Gene3D" id="1.10.10.2840">
    <property type="entry name" value="PucR C-terminal helix-turn-helix domain"/>
    <property type="match status" value="1"/>
</dbReference>
<dbReference type="PANTHER" id="PTHR33744:SF1">
    <property type="entry name" value="DNA-BINDING TRANSCRIPTIONAL ACTIVATOR ADER"/>
    <property type="match status" value="1"/>
</dbReference>
<dbReference type="InterPro" id="IPR025736">
    <property type="entry name" value="PucR_C-HTH_dom"/>
</dbReference>
<comment type="similarity">
    <text evidence="1">Belongs to the CdaR family.</text>
</comment>
<reference evidence="6 7" key="1">
    <citation type="submission" date="2018-03" db="EMBL/GenBank/DDBJ databases">
        <title>Genomic Encyclopedia of Archaeal and Bacterial Type Strains, Phase II (KMG-II): from individual species to whole genera.</title>
        <authorList>
            <person name="Goeker M."/>
        </authorList>
    </citation>
    <scope>NUCLEOTIDE SEQUENCE [LARGE SCALE GENOMIC DNA]</scope>
    <source>
        <strain evidence="6 7">DSM 44946</strain>
    </source>
</reference>
<dbReference type="Pfam" id="PF17853">
    <property type="entry name" value="GGDEF_2"/>
    <property type="match status" value="1"/>
</dbReference>
<dbReference type="EMBL" id="PVNE01000002">
    <property type="protein sequence ID" value="PRX42374.1"/>
    <property type="molecule type" value="Genomic_DNA"/>
</dbReference>
<dbReference type="InterPro" id="IPR041522">
    <property type="entry name" value="CdaR_GGDEF"/>
</dbReference>
<sequence>MDLHKPFTVEEVLKRPLFRNARVAAGKRGLTRPVRWVHVLEVPNPSAFVNGQELILTTGVGLGASEDSILRFVQQLVESRVSGLCIELVQRFTEVPPCILQYADRHDFPILVFDQEVRFIDITQDLQSHIINRHHQQLLALETLSKRFLRLTLQPRCTSQILKLLHQETGCPVRLCDDWGRDMIYPEKTAPSTFHHQETLRQPIFAMDMHVGDLCLAHGGRDSEYMRLILDRAATAIAQELLRRLSIEERRMRGMQKWIEKWLSQGRSELPEDVASLISDGGSLSLAAMGITARQPESHDFDTEQEEAIMLRVAHLIHRAFKTHGLQVWMAPHEDKWALVLADQSPSSPSPMLQRVKKAFLDLFKQLAANPALHRYRCAVGISQTFRRLSQAPRYWKQATLALQVSAASSTPRRDKNIADKPSLTLYDDLHAWQLFLQVDTEVLAAYIQNQIGPLLEYDRKNGTDLVRTLETFFATGLSKQRTAKVLYIHRQTLYYRLEQISSLLGDNWNDPERRRALDIAMAAHRFLSAMGGLNSFPVQPDEKTSGNRKFPKAGQP</sequence>
<dbReference type="Pfam" id="PF13556">
    <property type="entry name" value="HTH_30"/>
    <property type="match status" value="1"/>
</dbReference>
<gene>
    <name evidence="6" type="ORF">CLV97_102163</name>
</gene>
<organism evidence="6 7">
    <name type="scientific">Planifilum fimeticola</name>
    <dbReference type="NCBI Taxonomy" id="201975"/>
    <lineage>
        <taxon>Bacteria</taxon>
        <taxon>Bacillati</taxon>
        <taxon>Bacillota</taxon>
        <taxon>Bacilli</taxon>
        <taxon>Bacillales</taxon>
        <taxon>Thermoactinomycetaceae</taxon>
        <taxon>Planifilum</taxon>
    </lineage>
</organism>
<name>A0A2T0LIU1_9BACL</name>
<comment type="caution">
    <text evidence="6">The sequence shown here is derived from an EMBL/GenBank/DDBJ whole genome shotgun (WGS) entry which is preliminary data.</text>
</comment>
<dbReference type="Pfam" id="PF07905">
    <property type="entry name" value="PucR"/>
    <property type="match status" value="1"/>
</dbReference>
<dbReference type="OrthoDB" id="143422at2"/>
<evidence type="ECO:0000313" key="7">
    <source>
        <dbReference type="Proteomes" id="UP000237797"/>
    </source>
</evidence>
<feature type="domain" description="Purine catabolism PurC-like" evidence="3">
    <location>
        <begin position="11"/>
        <end position="130"/>
    </location>
</feature>
<evidence type="ECO:0000256" key="2">
    <source>
        <dbReference type="SAM" id="MobiDB-lite"/>
    </source>
</evidence>
<dbReference type="Proteomes" id="UP000237797">
    <property type="component" value="Unassembled WGS sequence"/>
</dbReference>
<feature type="domain" description="CdaR GGDEF-like" evidence="5">
    <location>
        <begin position="307"/>
        <end position="405"/>
    </location>
</feature>
<evidence type="ECO:0000313" key="6">
    <source>
        <dbReference type="EMBL" id="PRX42374.1"/>
    </source>
</evidence>
<evidence type="ECO:0000256" key="1">
    <source>
        <dbReference type="ARBA" id="ARBA00006754"/>
    </source>
</evidence>
<feature type="region of interest" description="Disordered" evidence="2">
    <location>
        <begin position="538"/>
        <end position="557"/>
    </location>
</feature>
<protein>
    <submittedName>
        <fullName evidence="6">Purine catabolism regulator</fullName>
    </submittedName>
</protein>
<dbReference type="AlphaFoldDB" id="A0A2T0LIU1"/>
<dbReference type="RefSeq" id="WP_106343889.1">
    <property type="nucleotide sequence ID" value="NZ_PVNE01000002.1"/>
</dbReference>
<evidence type="ECO:0000259" key="3">
    <source>
        <dbReference type="Pfam" id="PF07905"/>
    </source>
</evidence>
<proteinExistence type="inferred from homology"/>
<feature type="domain" description="PucR C-terminal helix-turn-helix" evidence="4">
    <location>
        <begin position="466"/>
        <end position="524"/>
    </location>
</feature>
<dbReference type="InterPro" id="IPR012914">
    <property type="entry name" value="PucR_dom"/>
</dbReference>
<dbReference type="InterPro" id="IPR042070">
    <property type="entry name" value="PucR_C-HTH_sf"/>
</dbReference>
<dbReference type="InterPro" id="IPR051448">
    <property type="entry name" value="CdaR-like_regulators"/>
</dbReference>
<evidence type="ECO:0000259" key="4">
    <source>
        <dbReference type="Pfam" id="PF13556"/>
    </source>
</evidence>
<evidence type="ECO:0000259" key="5">
    <source>
        <dbReference type="Pfam" id="PF17853"/>
    </source>
</evidence>
<keyword evidence="7" id="KW-1185">Reference proteome</keyword>
<dbReference type="PANTHER" id="PTHR33744">
    <property type="entry name" value="CARBOHYDRATE DIACID REGULATOR"/>
    <property type="match status" value="1"/>
</dbReference>
<accession>A0A2T0LIU1</accession>